<dbReference type="InterPro" id="IPR043129">
    <property type="entry name" value="ATPase_NBD"/>
</dbReference>
<evidence type="ECO:0000256" key="5">
    <source>
        <dbReference type="ARBA" id="ARBA00022741"/>
    </source>
</evidence>
<evidence type="ECO:0000256" key="4">
    <source>
        <dbReference type="ARBA" id="ARBA00022679"/>
    </source>
</evidence>
<dbReference type="Gene3D" id="3.30.420.40">
    <property type="match status" value="2"/>
</dbReference>
<dbReference type="EC" id="2.7.1.30" evidence="3"/>
<evidence type="ECO:0000256" key="6">
    <source>
        <dbReference type="ARBA" id="ARBA00022777"/>
    </source>
</evidence>
<evidence type="ECO:0000256" key="7">
    <source>
        <dbReference type="ARBA" id="ARBA00022798"/>
    </source>
</evidence>
<evidence type="ECO:0000256" key="2">
    <source>
        <dbReference type="ARBA" id="ARBA00009156"/>
    </source>
</evidence>
<evidence type="ECO:0000256" key="3">
    <source>
        <dbReference type="ARBA" id="ARBA00012099"/>
    </source>
</evidence>
<comment type="similarity">
    <text evidence="2">Belongs to the FGGY kinase family.</text>
</comment>
<keyword evidence="5" id="KW-0547">Nucleotide-binding</keyword>
<evidence type="ECO:0000259" key="11">
    <source>
        <dbReference type="Pfam" id="PF00370"/>
    </source>
</evidence>
<dbReference type="GO" id="GO:0006071">
    <property type="term" value="P:glycerol metabolic process"/>
    <property type="evidence" value="ECO:0007669"/>
    <property type="project" value="UniProtKB-KW"/>
</dbReference>
<feature type="domain" description="Carbohydrate kinase FGGY N-terminal" evidence="11">
    <location>
        <begin position="16"/>
        <end position="264"/>
    </location>
</feature>
<keyword evidence="4" id="KW-0808">Transferase</keyword>
<comment type="caution">
    <text evidence="13">The sequence shown here is derived from an EMBL/GenBank/DDBJ whole genome shotgun (WGS) entry which is preliminary data.</text>
</comment>
<dbReference type="PANTHER" id="PTHR10196:SF69">
    <property type="entry name" value="GLYCEROL KINASE"/>
    <property type="match status" value="1"/>
</dbReference>
<protein>
    <recommendedName>
        <fullName evidence="3">glycerol kinase</fullName>
        <ecNumber evidence="3">2.7.1.30</ecNumber>
    </recommendedName>
    <alternativeName>
        <fullName evidence="9">ATP:glycerol 3-phosphotransferase</fullName>
    </alternativeName>
</protein>
<feature type="transmembrane region" description="Helical" evidence="10">
    <location>
        <begin position="572"/>
        <end position="591"/>
    </location>
</feature>
<dbReference type="AlphaFoldDB" id="A0A9Q0S8C8"/>
<dbReference type="PANTHER" id="PTHR10196">
    <property type="entry name" value="SUGAR KINASE"/>
    <property type="match status" value="1"/>
</dbReference>
<dbReference type="InterPro" id="IPR018485">
    <property type="entry name" value="FGGY_C"/>
</dbReference>
<dbReference type="SUPFAM" id="SSF53067">
    <property type="entry name" value="Actin-like ATPase domain"/>
    <property type="match status" value="2"/>
</dbReference>
<evidence type="ECO:0000256" key="9">
    <source>
        <dbReference type="ARBA" id="ARBA00043149"/>
    </source>
</evidence>
<dbReference type="GO" id="GO:0005524">
    <property type="term" value="F:ATP binding"/>
    <property type="evidence" value="ECO:0007669"/>
    <property type="project" value="UniProtKB-KW"/>
</dbReference>
<dbReference type="GO" id="GO:0004370">
    <property type="term" value="F:glycerol kinase activity"/>
    <property type="evidence" value="ECO:0007669"/>
    <property type="project" value="UniProtKB-EC"/>
</dbReference>
<accession>A0A9Q0S8C8</accession>
<evidence type="ECO:0000256" key="1">
    <source>
        <dbReference type="ARBA" id="ARBA00005190"/>
    </source>
</evidence>
<keyword evidence="7" id="KW-0319">Glycerol metabolism</keyword>
<dbReference type="EMBL" id="WJQU01000001">
    <property type="protein sequence ID" value="KAJ6647195.1"/>
    <property type="molecule type" value="Genomic_DNA"/>
</dbReference>
<dbReference type="Pfam" id="PF02782">
    <property type="entry name" value="FGGY_C"/>
    <property type="match status" value="1"/>
</dbReference>
<feature type="domain" description="Carbohydrate kinase FGGY C-terminal" evidence="12">
    <location>
        <begin position="274"/>
        <end position="504"/>
    </location>
</feature>
<comment type="pathway">
    <text evidence="1">Polyol metabolism; glycerol degradation via glycerol kinase pathway; sn-glycerol 3-phosphate from glycerol: step 1/1.</text>
</comment>
<gene>
    <name evidence="13" type="primary">GK2</name>
    <name evidence="13" type="ORF">Bhyg_02415</name>
</gene>
<evidence type="ECO:0000259" key="12">
    <source>
        <dbReference type="Pfam" id="PF02782"/>
    </source>
</evidence>
<dbReference type="Pfam" id="PF00370">
    <property type="entry name" value="FGGY_N"/>
    <property type="match status" value="1"/>
</dbReference>
<keyword evidence="10" id="KW-0472">Membrane</keyword>
<keyword evidence="6 13" id="KW-0418">Kinase</keyword>
<evidence type="ECO:0000256" key="8">
    <source>
        <dbReference type="ARBA" id="ARBA00022840"/>
    </source>
</evidence>
<dbReference type="Proteomes" id="UP001151699">
    <property type="component" value="Chromosome A"/>
</dbReference>
<keyword evidence="14" id="KW-1185">Reference proteome</keyword>
<dbReference type="InterPro" id="IPR018484">
    <property type="entry name" value="FGGY_N"/>
</dbReference>
<name>A0A9Q0S8C8_9DIPT</name>
<keyword evidence="8" id="KW-0067">ATP-binding</keyword>
<reference evidence="13" key="1">
    <citation type="submission" date="2022-07" db="EMBL/GenBank/DDBJ databases">
        <authorList>
            <person name="Trinca V."/>
            <person name="Uliana J.V.C."/>
            <person name="Torres T.T."/>
            <person name="Ward R.J."/>
            <person name="Monesi N."/>
        </authorList>
    </citation>
    <scope>NUCLEOTIDE SEQUENCE</scope>
    <source>
        <strain evidence="13">HSMRA1968</strain>
        <tissue evidence="13">Whole embryos</tissue>
    </source>
</reference>
<evidence type="ECO:0000313" key="13">
    <source>
        <dbReference type="EMBL" id="KAJ6647195.1"/>
    </source>
</evidence>
<evidence type="ECO:0000313" key="14">
    <source>
        <dbReference type="Proteomes" id="UP001151699"/>
    </source>
</evidence>
<keyword evidence="10" id="KW-0812">Transmembrane</keyword>
<evidence type="ECO:0000256" key="10">
    <source>
        <dbReference type="SAM" id="Phobius"/>
    </source>
</evidence>
<dbReference type="FunFam" id="3.30.420.40:FF:000086">
    <property type="entry name" value="Glycerol kinase"/>
    <property type="match status" value="1"/>
</dbReference>
<sequence length="594" mass="66087">MNKYGRFGPLLGTIFVGNTHCKFLIFASRNAEVLTDYEVSLTQISIKPGWIEICPNEIWKSVVDCIQNATKNLKILDINIDDIVAIGITNQRETTIVWNKTTGTPLYNAIAWNDTRTDAILNKILTKIHNKKNYLKSVCGLPLSNCFSALKVVWLMENVCETKEVLQSNDLLFGTLDTWILWNLTGGVEGGIHVTDVTNASRTMLMNLESLQWDQNLCNFFRIPTKILPKIKSCSEIYGFVYDGPLQGVPIASCLGDQPASLLGQMCIQTSQATCTYNDSCFLMLNTGQEIIDSENGLLTTVGFKLGPKAKTFYALEGAVSNAGYGVSWLKDNMLLNVDVVKKPTSTISQSYLGESSVLSTFNSSSTLFDSTNSSNKTDVVFGKFHHLVAFTHHIGNMIHEANNPPLKVSFIYRVILGLNSQTSAVQVTLAAYEAICFQTRDLLESLAKDLPSWQRLVKLTVGGEFVESSFMLQLLADLCGITIERPQTTSPSCLGAMLASGVTMKLLAIDSSKSLFSPPLDAFHPVMCSTQRDLKYRRWKYAIMKCLRYNGNFTEISYEDRDPEMFVRNSIPGTVFLFTSIALLLATRFFQRT</sequence>
<dbReference type="OrthoDB" id="5422795at2759"/>
<keyword evidence="10" id="KW-1133">Transmembrane helix</keyword>
<dbReference type="GO" id="GO:0005739">
    <property type="term" value="C:mitochondrion"/>
    <property type="evidence" value="ECO:0007669"/>
    <property type="project" value="TreeGrafter"/>
</dbReference>
<organism evidence="13 14">
    <name type="scientific">Pseudolycoriella hygida</name>
    <dbReference type="NCBI Taxonomy" id="35572"/>
    <lineage>
        <taxon>Eukaryota</taxon>
        <taxon>Metazoa</taxon>
        <taxon>Ecdysozoa</taxon>
        <taxon>Arthropoda</taxon>
        <taxon>Hexapoda</taxon>
        <taxon>Insecta</taxon>
        <taxon>Pterygota</taxon>
        <taxon>Neoptera</taxon>
        <taxon>Endopterygota</taxon>
        <taxon>Diptera</taxon>
        <taxon>Nematocera</taxon>
        <taxon>Sciaroidea</taxon>
        <taxon>Sciaridae</taxon>
        <taxon>Pseudolycoriella</taxon>
    </lineage>
</organism>
<proteinExistence type="inferred from homology"/>